<dbReference type="RefSeq" id="WP_012830739.1">
    <property type="nucleotide sequence ID" value="NC_013440.1"/>
</dbReference>
<proteinExistence type="predicted"/>
<dbReference type="KEGG" id="hoh:Hoch_5670"/>
<protein>
    <submittedName>
        <fullName evidence="1">Uncharacterized protein</fullName>
    </submittedName>
</protein>
<evidence type="ECO:0000313" key="2">
    <source>
        <dbReference type="Proteomes" id="UP000001880"/>
    </source>
</evidence>
<dbReference type="InterPro" id="IPR036866">
    <property type="entry name" value="RibonucZ/Hydroxyglut_hydro"/>
</dbReference>
<dbReference type="EMBL" id="CP001804">
    <property type="protein sequence ID" value="ACY18147.1"/>
    <property type="molecule type" value="Genomic_DNA"/>
</dbReference>
<reference evidence="1 2" key="1">
    <citation type="journal article" date="2010" name="Stand. Genomic Sci.">
        <title>Complete genome sequence of Haliangium ochraceum type strain (SMP-2).</title>
        <authorList>
            <consortium name="US DOE Joint Genome Institute (JGI-PGF)"/>
            <person name="Ivanova N."/>
            <person name="Daum C."/>
            <person name="Lang E."/>
            <person name="Abt B."/>
            <person name="Kopitz M."/>
            <person name="Saunders E."/>
            <person name="Lapidus A."/>
            <person name="Lucas S."/>
            <person name="Glavina Del Rio T."/>
            <person name="Nolan M."/>
            <person name="Tice H."/>
            <person name="Copeland A."/>
            <person name="Cheng J.F."/>
            <person name="Chen F."/>
            <person name="Bruce D."/>
            <person name="Goodwin L."/>
            <person name="Pitluck S."/>
            <person name="Mavromatis K."/>
            <person name="Pati A."/>
            <person name="Mikhailova N."/>
            <person name="Chen A."/>
            <person name="Palaniappan K."/>
            <person name="Land M."/>
            <person name="Hauser L."/>
            <person name="Chang Y.J."/>
            <person name="Jeffries C.D."/>
            <person name="Detter J.C."/>
            <person name="Brettin T."/>
            <person name="Rohde M."/>
            <person name="Goker M."/>
            <person name="Bristow J."/>
            <person name="Markowitz V."/>
            <person name="Eisen J.A."/>
            <person name="Hugenholtz P."/>
            <person name="Kyrpides N.C."/>
            <person name="Klenk H.P."/>
        </authorList>
    </citation>
    <scope>NUCLEOTIDE SEQUENCE [LARGE SCALE GENOMIC DNA]</scope>
    <source>
        <strain evidence="2">DSM 14365 / CIP 107738 / JCM 11303 / AJ 13395 / SMP-2</strain>
    </source>
</reference>
<sequence>MSAEWRNGVHLQDTPIWCDARRPRDVCFISHAHADGVPRHGQLIATAATLALLGPEAGGRDARLAVPYGRPFTLGQVRLELLRSGVGAGSAGLLADVRGRRILYMGAVDADGGGAGVGADAGEAARGLGGTAEARACDTLIVSASYGRRECVFPARAEAAAKALAFARETVAGGGVAALLVSSPTKALDVAAYLAARDPALPLLAHRAMATASQRLRTVEADAPRLRAWSSKRAEPAVLLWPLRARESLGALPAGSRAALVSGRAADAGALRELGVDTGFAWSDRADYPALLAYVERVGASEVLLASAQGDELAEDLHAPGRVVRMLRPPQQMALFGA</sequence>
<name>D0LGC2_HALO1</name>
<evidence type="ECO:0000313" key="1">
    <source>
        <dbReference type="EMBL" id="ACY18147.1"/>
    </source>
</evidence>
<organism evidence="1 2">
    <name type="scientific">Haliangium ochraceum (strain DSM 14365 / JCM 11303 / SMP-2)</name>
    <dbReference type="NCBI Taxonomy" id="502025"/>
    <lineage>
        <taxon>Bacteria</taxon>
        <taxon>Pseudomonadati</taxon>
        <taxon>Myxococcota</taxon>
        <taxon>Polyangia</taxon>
        <taxon>Haliangiales</taxon>
        <taxon>Kofleriaceae</taxon>
        <taxon>Haliangium</taxon>
    </lineage>
</organism>
<dbReference type="AlphaFoldDB" id="D0LGC2"/>
<gene>
    <name evidence="1" type="ordered locus">Hoch_5670</name>
</gene>
<dbReference type="HOGENOM" id="CLU_820772_0_0_7"/>
<accession>D0LGC2</accession>
<dbReference type="OrthoDB" id="9803916at2"/>
<dbReference type="STRING" id="502025.Hoch_5670"/>
<keyword evidence="2" id="KW-1185">Reference proteome</keyword>
<dbReference type="Gene3D" id="3.60.15.10">
    <property type="entry name" value="Ribonuclease Z/Hydroxyacylglutathione hydrolase-like"/>
    <property type="match status" value="1"/>
</dbReference>
<dbReference type="eggNOG" id="COG1236">
    <property type="taxonomic scope" value="Bacteria"/>
</dbReference>
<dbReference type="Proteomes" id="UP000001880">
    <property type="component" value="Chromosome"/>
</dbReference>
<dbReference type="SUPFAM" id="SSF56281">
    <property type="entry name" value="Metallo-hydrolase/oxidoreductase"/>
    <property type="match status" value="1"/>
</dbReference>